<dbReference type="Gene3D" id="3.40.47.10">
    <property type="match status" value="1"/>
</dbReference>
<dbReference type="Pfam" id="PF00109">
    <property type="entry name" value="ketoacyl-synt"/>
    <property type="match status" value="1"/>
</dbReference>
<name>A0A1S6K880_9DINO</name>
<dbReference type="EMBL" id="KX395890">
    <property type="protein sequence ID" value="AQS99308.1"/>
    <property type="molecule type" value="Transcribed_RNA"/>
</dbReference>
<evidence type="ECO:0000256" key="1">
    <source>
        <dbReference type="ARBA" id="ARBA00022450"/>
    </source>
</evidence>
<dbReference type="PROSITE" id="PS52004">
    <property type="entry name" value="KS3_2"/>
    <property type="match status" value="1"/>
</dbReference>
<dbReference type="PANTHER" id="PTHR43775">
    <property type="entry name" value="FATTY ACID SYNTHASE"/>
    <property type="match status" value="1"/>
</dbReference>
<evidence type="ECO:0000313" key="6">
    <source>
        <dbReference type="EMBL" id="AQS99308.1"/>
    </source>
</evidence>
<dbReference type="InterPro" id="IPR050091">
    <property type="entry name" value="PKS_NRPS_Biosynth_Enz"/>
</dbReference>
<keyword evidence="1" id="KW-0596">Phosphopantetheine</keyword>
<evidence type="ECO:0000256" key="4">
    <source>
        <dbReference type="SAM" id="MobiDB-lite"/>
    </source>
</evidence>
<dbReference type="Pfam" id="PF02801">
    <property type="entry name" value="Ketoacyl-synt_C"/>
    <property type="match status" value="1"/>
</dbReference>
<feature type="compositionally biased region" description="Polar residues" evidence="4">
    <location>
        <begin position="1"/>
        <end position="22"/>
    </location>
</feature>
<dbReference type="InterPro" id="IPR016039">
    <property type="entry name" value="Thiolase-like"/>
</dbReference>
<evidence type="ECO:0000256" key="2">
    <source>
        <dbReference type="ARBA" id="ARBA00022553"/>
    </source>
</evidence>
<protein>
    <submittedName>
        <fullName evidence="6">Type I polyketide synthase</fullName>
    </submittedName>
</protein>
<evidence type="ECO:0000256" key="3">
    <source>
        <dbReference type="RuleBase" id="RU003694"/>
    </source>
</evidence>
<dbReference type="SUPFAM" id="SSF53901">
    <property type="entry name" value="Thiolase-like"/>
    <property type="match status" value="2"/>
</dbReference>
<reference evidence="6" key="1">
    <citation type="journal article" date="2017" name="J. Eukaryot. Microbiol.">
        <title>Role of Modular Polyketide Synthases in the Production of Polyether Ladder Compounds in Ciguatoxin-producing Gambierdiscus polynesiensis and G.excentricus (Dinophyceae).</title>
        <authorList>
            <person name="Kohli G.S."/>
            <person name="Campbell K."/>
            <person name="John U."/>
            <person name="Smith K.F."/>
            <person name="Fraga S."/>
            <person name="Rhodes L.L."/>
            <person name="Murray S.A."/>
        </authorList>
    </citation>
    <scope>NUCLEOTIDE SEQUENCE</scope>
    <source>
        <strain evidence="6">Contig_52753</strain>
    </source>
</reference>
<dbReference type="InterPro" id="IPR014031">
    <property type="entry name" value="Ketoacyl_synth_C"/>
</dbReference>
<proteinExistence type="inferred from homology"/>
<dbReference type="CDD" id="cd00833">
    <property type="entry name" value="PKS"/>
    <property type="match status" value="1"/>
</dbReference>
<comment type="similarity">
    <text evidence="3">Belongs to the thiolase-like superfamily. Beta-ketoacyl-ACP synthases family.</text>
</comment>
<organism evidence="6">
    <name type="scientific">Gambierdiscus excentricus</name>
    <dbReference type="NCBI Taxonomy" id="986170"/>
    <lineage>
        <taxon>Eukaryota</taxon>
        <taxon>Sar</taxon>
        <taxon>Alveolata</taxon>
        <taxon>Dinophyceae</taxon>
        <taxon>Gonyaulacales</taxon>
        <taxon>Pyrocystaceae</taxon>
        <taxon>Gambierdiscus</taxon>
    </lineage>
</organism>
<sequence>MAQEKQVQGSTEWPGRSSQQSALAAERYGTLHGDVPHRPMSVAEVEPYATWPSSADEVEPFATEVCAALRVKGYTLISGVPDPEGDLAAWAVESDYVVPQPEFEEAYLGRFAESKFAWTIFEPAQLAELSAMLSPLLLDFLGFEAWGLRGSLLRAPLAGRWEREELAVGSLDEAAIAAGAVEQHLDFVQRRRLCLMQFLGPGTLELQPREDLGMRPASLELSRGQLLVFRHDVIGYAHAGRGLVLQSWIVEPPQQLRLDRFEGDQSGLEELMGGPPIPVDKEVHIMCGHCRFPGRGYHLDRAFLVWGGQTDCFREIPVTRWDVTAYYAEETGVPGKACAKHASMLDFEEMLEFDNALFGFSDEEAKIIVPGQRILLEVTLEALHMGLRTSMRELRGQPIACVIADIGTDWGEFQGMETPEEWLSVGGIGHSISSSARVGFIFGLTGPMHQVDTACSASLVGANILHGLMRKPEKGISTGIMMAYMNYFSPFPFVGLSGAGMLGRYGRSLTFDQSANGYARGEGVGGLVLKTGSEVQNTQERVGCYISSFVNQDGRSASLTAPNGPSQQACIRSSMRDSQLKAEDVSITENHGTGTALGDPIEVGSIRAVFRNRGEIPIPVTSGKTHMGHLESGAGSVGLLKTLTSLLHSAVPPNVHLRNLNAHIEAEGFPAHFPTELMDVRRWQAVGGLNSFGFGGTNSRAELWARCDTGPRCAAPWTASVAKLDFVSVPCPRCLGPMCWLCGIAVPASAPKGKHHCSVIREPLASYEYCSNCYAGAYVSGEVLEDSLDTGRRVYISGTWSGWADFTELEPVGADLYVGEFALGEALRERFKLVLDRDRSCEIYPAVSRANQHIRVLGPDGLSQGRDWLVDGHRDGAKAGAVYRVELEWGLLRKRVSWRPLQRCEPLRHEHSYYISGSLTQWRPREMQRSGPCTWEYASRIRTKGGADFVFLRDNDPTQTLYALEGLAMGPGDGTGEFRVVGGIGEAVTVKLCVEDGVVQVSAGSATWQSPENGRDRYFAVGSWNAWSFSEMETDGDVHTLRFEIGARGCEEFQLVANKSWQMRLFPPHSRAAPGRSVVCGPAPQGGGQNWMVFGPVGQLMEIRLDLAAEDHCCRLLCEPCD</sequence>
<feature type="region of interest" description="Disordered" evidence="4">
    <location>
        <begin position="1"/>
        <end position="32"/>
    </location>
</feature>
<dbReference type="AlphaFoldDB" id="A0A1S6K880"/>
<keyword evidence="3" id="KW-0808">Transferase</keyword>
<dbReference type="GO" id="GO:0004312">
    <property type="term" value="F:fatty acid synthase activity"/>
    <property type="evidence" value="ECO:0007669"/>
    <property type="project" value="TreeGrafter"/>
</dbReference>
<feature type="domain" description="Ketosynthase family 3 (KS3)" evidence="5">
    <location>
        <begin position="280"/>
        <end position="705"/>
    </location>
</feature>
<dbReference type="InterPro" id="IPR014030">
    <property type="entry name" value="Ketoacyl_synth_N"/>
</dbReference>
<accession>A0A1S6K880</accession>
<dbReference type="InterPro" id="IPR020841">
    <property type="entry name" value="PKS_Beta-ketoAc_synthase_dom"/>
</dbReference>
<evidence type="ECO:0000259" key="5">
    <source>
        <dbReference type="PROSITE" id="PS52004"/>
    </source>
</evidence>
<keyword evidence="2" id="KW-0597">Phosphoprotein</keyword>
<dbReference type="SMART" id="SM00825">
    <property type="entry name" value="PKS_KS"/>
    <property type="match status" value="1"/>
</dbReference>
<dbReference type="GO" id="GO:0006633">
    <property type="term" value="P:fatty acid biosynthetic process"/>
    <property type="evidence" value="ECO:0007669"/>
    <property type="project" value="TreeGrafter"/>
</dbReference>
<dbReference type="PANTHER" id="PTHR43775:SF37">
    <property type="entry name" value="SI:DKEY-61P9.11"/>
    <property type="match status" value="1"/>
</dbReference>